<feature type="region of interest" description="Disordered" evidence="1">
    <location>
        <begin position="286"/>
        <end position="311"/>
    </location>
</feature>
<evidence type="ECO:0000256" key="1">
    <source>
        <dbReference type="SAM" id="MobiDB-lite"/>
    </source>
</evidence>
<feature type="compositionally biased region" description="Polar residues" evidence="1">
    <location>
        <begin position="287"/>
        <end position="303"/>
    </location>
</feature>
<evidence type="ECO:0008006" key="4">
    <source>
        <dbReference type="Google" id="ProtNLM"/>
    </source>
</evidence>
<evidence type="ECO:0000313" key="2">
    <source>
        <dbReference type="EMBL" id="KAL1220369.1"/>
    </source>
</evidence>
<evidence type="ECO:0000313" key="3">
    <source>
        <dbReference type="Proteomes" id="UP001558713"/>
    </source>
</evidence>
<reference evidence="2 3" key="1">
    <citation type="submission" date="2024-04" db="EMBL/GenBank/DDBJ databases">
        <title>Genome assembly C_amara_ONT_v2.</title>
        <authorList>
            <person name="Yant L."/>
            <person name="Moore C."/>
            <person name="Slenker M."/>
        </authorList>
    </citation>
    <scope>NUCLEOTIDE SEQUENCE [LARGE SCALE GENOMIC DNA]</scope>
    <source>
        <tissue evidence="2">Leaf</tissue>
    </source>
</reference>
<feature type="compositionally biased region" description="Polar residues" evidence="1">
    <location>
        <begin position="61"/>
        <end position="72"/>
    </location>
</feature>
<dbReference type="Proteomes" id="UP001558713">
    <property type="component" value="Unassembled WGS sequence"/>
</dbReference>
<name>A0ABD1BT52_CARAN</name>
<proteinExistence type="predicted"/>
<feature type="region of interest" description="Disordered" evidence="1">
    <location>
        <begin position="58"/>
        <end position="116"/>
    </location>
</feature>
<dbReference type="EMBL" id="JBANAX010000155">
    <property type="protein sequence ID" value="KAL1220369.1"/>
    <property type="molecule type" value="Genomic_DNA"/>
</dbReference>
<protein>
    <recommendedName>
        <fullName evidence="4">Retrotransposon gag domain-containing protein</fullName>
    </recommendedName>
</protein>
<sequence length="380" mass="43511">MAETRAQTMIEVNKQLDELRMNQIKQGETSDALRSELNDRFADLKNMIAELRPRYFDPQKQPMTQTPSSSATLAAVHNSPILPDPPDSQRFDQSSPYLTTKEHEKPPSQKNGLLTRLSKVGFPSSDGLNLRNWIFKCEQFFTLDGTPDESKVRLATIYMSGKALQWHQNYIAERFGVYPTWTEYVVAISVRFGGLFIDPLSELVSLKKGGDTVELFLDKFECALTRLYLPAAHSLSIFLTSLNPHLSLHTRQFHVSTVAEAANIAKMHESCLLCLPQKQYRAPFSPSPKQNTYPQYKNQNTNPPLLPFSDTTKQNHHLKPNFILKTPTEKLPRKFGFQEMQERKAKGLCMYCDVIKLNTEDPIYISWKVKTRMISMMVMN</sequence>
<gene>
    <name evidence="2" type="ORF">V5N11_005994</name>
</gene>
<dbReference type="AlphaFoldDB" id="A0ABD1BT52"/>
<keyword evidence="3" id="KW-1185">Reference proteome</keyword>
<accession>A0ABD1BT52</accession>
<organism evidence="2 3">
    <name type="scientific">Cardamine amara subsp. amara</name>
    <dbReference type="NCBI Taxonomy" id="228776"/>
    <lineage>
        <taxon>Eukaryota</taxon>
        <taxon>Viridiplantae</taxon>
        <taxon>Streptophyta</taxon>
        <taxon>Embryophyta</taxon>
        <taxon>Tracheophyta</taxon>
        <taxon>Spermatophyta</taxon>
        <taxon>Magnoliopsida</taxon>
        <taxon>eudicotyledons</taxon>
        <taxon>Gunneridae</taxon>
        <taxon>Pentapetalae</taxon>
        <taxon>rosids</taxon>
        <taxon>malvids</taxon>
        <taxon>Brassicales</taxon>
        <taxon>Brassicaceae</taxon>
        <taxon>Cardamineae</taxon>
        <taxon>Cardamine</taxon>
    </lineage>
</organism>
<comment type="caution">
    <text evidence="2">The sequence shown here is derived from an EMBL/GenBank/DDBJ whole genome shotgun (WGS) entry which is preliminary data.</text>
</comment>